<evidence type="ECO:0000313" key="1">
    <source>
        <dbReference type="EMBL" id="VEE06223.1"/>
    </source>
</evidence>
<dbReference type="PROSITE" id="PS51257">
    <property type="entry name" value="PROKAR_LIPOPROTEIN"/>
    <property type="match status" value="1"/>
</dbReference>
<protein>
    <submittedName>
        <fullName evidence="1">Uncharacterized protein</fullName>
    </submittedName>
</protein>
<sequence length="176" mass="19797">MKNLLFVALLSIGLFSSCKDDEQDQNVLPEATQSGKNTAGALINGKVWVATTKKINQPGTYCEKLNNNYYLIKLDLRKDPERYTESIDLIVSIPNLEINQTYEVVNQTPDDGYNYASYTSNDKVSYSSNSNNTGRIKITRLDLQNQIVSGTFEFKAEDSNGNIVTITEGRFDKKFD</sequence>
<proteinExistence type="predicted"/>
<dbReference type="AlphaFoldDB" id="A0A448B0D1"/>
<accession>A0A448B0D1</accession>
<evidence type="ECO:0000313" key="2">
    <source>
        <dbReference type="Proteomes" id="UP000279227"/>
    </source>
</evidence>
<dbReference type="OrthoDB" id="881763at2"/>
<gene>
    <name evidence="1" type="ORF">NCTC11432_01537</name>
</gene>
<reference evidence="1 2" key="1">
    <citation type="submission" date="2018-12" db="EMBL/GenBank/DDBJ databases">
        <authorList>
            <consortium name="Pathogen Informatics"/>
        </authorList>
    </citation>
    <scope>NUCLEOTIDE SEQUENCE [LARGE SCALE GENOMIC DNA]</scope>
    <source>
        <strain evidence="1 2">NCTC11432</strain>
    </source>
</reference>
<dbReference type="Proteomes" id="UP000279227">
    <property type="component" value="Chromosome"/>
</dbReference>
<dbReference type="EMBL" id="LR134289">
    <property type="protein sequence ID" value="VEE06223.1"/>
    <property type="molecule type" value="Genomic_DNA"/>
</dbReference>
<dbReference type="STRING" id="525257.HMPREF0204_12926"/>
<name>A0A448B0D1_CHRGE</name>
<dbReference type="Pfam" id="PF19765">
    <property type="entry name" value="DUF6252"/>
    <property type="match status" value="1"/>
</dbReference>
<dbReference type="GeneID" id="93021330"/>
<dbReference type="KEGG" id="cgle:NCTC11432_01537"/>
<dbReference type="RefSeq" id="WP_002978121.1">
    <property type="nucleotide sequence ID" value="NZ_CP068486.1"/>
</dbReference>
<organism evidence="1 2">
    <name type="scientific">Chryseobacterium gleum</name>
    <name type="common">Flavobacterium gleum</name>
    <dbReference type="NCBI Taxonomy" id="250"/>
    <lineage>
        <taxon>Bacteria</taxon>
        <taxon>Pseudomonadati</taxon>
        <taxon>Bacteroidota</taxon>
        <taxon>Flavobacteriia</taxon>
        <taxon>Flavobacteriales</taxon>
        <taxon>Weeksellaceae</taxon>
        <taxon>Chryseobacterium group</taxon>
        <taxon>Chryseobacterium</taxon>
    </lineage>
</organism>
<dbReference type="InterPro" id="IPR046219">
    <property type="entry name" value="DUF6252"/>
</dbReference>